<dbReference type="Proteomes" id="UP000315938">
    <property type="component" value="Unassembled WGS sequence"/>
</dbReference>
<evidence type="ECO:0000256" key="10">
    <source>
        <dbReference type="ARBA" id="ARBA00022777"/>
    </source>
</evidence>
<accession>A0A553IHR4</accession>
<evidence type="ECO:0000256" key="5">
    <source>
        <dbReference type="ARBA" id="ARBA00011738"/>
    </source>
</evidence>
<keyword evidence="10 16" id="KW-0418">Kinase</keyword>
<evidence type="ECO:0000256" key="2">
    <source>
        <dbReference type="ARBA" id="ARBA00001958"/>
    </source>
</evidence>
<keyword evidence="13 16" id="KW-0173">Coenzyme A biosynthesis</keyword>
<evidence type="ECO:0000256" key="4">
    <source>
        <dbReference type="ARBA" id="ARBA00005225"/>
    </source>
</evidence>
<evidence type="ECO:0000256" key="14">
    <source>
        <dbReference type="ARBA" id="ARBA00038036"/>
    </source>
</evidence>
<protein>
    <recommendedName>
        <fullName evidence="15 16">Type III pantothenate kinase</fullName>
        <ecNumber evidence="6 16">2.7.1.33</ecNumber>
    </recommendedName>
    <alternativeName>
        <fullName evidence="16">PanK-III</fullName>
    </alternativeName>
    <alternativeName>
        <fullName evidence="16">Pantothenic acid kinase</fullName>
    </alternativeName>
</protein>
<reference evidence="17 18" key="1">
    <citation type="submission" date="2019-07" db="EMBL/GenBank/DDBJ databases">
        <title>Genome sequence of Acholeplasma laidlawii strain with increased resistance to erythromycin.</title>
        <authorList>
            <person name="Medvedeva E.S."/>
            <person name="Baranova N.B."/>
            <person name="Siniagina M.N."/>
            <person name="Mouzykantov A."/>
            <person name="Chernova O.A."/>
            <person name="Chernov V.M."/>
        </authorList>
    </citation>
    <scope>NUCLEOTIDE SEQUENCE [LARGE SCALE GENOMIC DNA]</scope>
    <source>
        <strain evidence="17 18">PG8REry</strain>
    </source>
</reference>
<dbReference type="AlphaFoldDB" id="A0A553IHR4"/>
<dbReference type="UniPathway" id="UPA00241">
    <property type="reaction ID" value="UER00352"/>
</dbReference>
<comment type="cofactor">
    <cofactor evidence="2">
        <name>K(+)</name>
        <dbReference type="ChEBI" id="CHEBI:29103"/>
    </cofactor>
</comment>
<keyword evidence="8 16" id="KW-0808">Transferase</keyword>
<evidence type="ECO:0000256" key="15">
    <source>
        <dbReference type="ARBA" id="ARBA00040883"/>
    </source>
</evidence>
<gene>
    <name evidence="16" type="primary">coaX</name>
    <name evidence="17" type="ORF">FNV44_01360</name>
</gene>
<dbReference type="GO" id="GO:0005737">
    <property type="term" value="C:cytoplasm"/>
    <property type="evidence" value="ECO:0007669"/>
    <property type="project" value="UniProtKB-SubCell"/>
</dbReference>
<comment type="subcellular location">
    <subcellularLocation>
        <location evidence="3 16">Cytoplasm</location>
    </subcellularLocation>
</comment>
<dbReference type="InterPro" id="IPR043129">
    <property type="entry name" value="ATPase_NBD"/>
</dbReference>
<evidence type="ECO:0000256" key="9">
    <source>
        <dbReference type="ARBA" id="ARBA00022741"/>
    </source>
</evidence>
<dbReference type="SMR" id="A0A553IHR4"/>
<dbReference type="CDD" id="cd24015">
    <property type="entry name" value="ASKHA_NBD_PanK-III"/>
    <property type="match status" value="1"/>
</dbReference>
<dbReference type="PANTHER" id="PTHR34265:SF1">
    <property type="entry name" value="TYPE III PANTOTHENATE KINASE"/>
    <property type="match status" value="1"/>
</dbReference>
<dbReference type="GO" id="GO:0046872">
    <property type="term" value="F:metal ion binding"/>
    <property type="evidence" value="ECO:0007669"/>
    <property type="project" value="UniProtKB-KW"/>
</dbReference>
<evidence type="ECO:0000256" key="1">
    <source>
        <dbReference type="ARBA" id="ARBA00001206"/>
    </source>
</evidence>
<proteinExistence type="inferred from homology"/>
<comment type="subunit">
    <text evidence="5 16">Homodimer.</text>
</comment>
<dbReference type="Gene3D" id="3.30.420.40">
    <property type="match status" value="2"/>
</dbReference>
<dbReference type="GO" id="GO:0005524">
    <property type="term" value="F:ATP binding"/>
    <property type="evidence" value="ECO:0007669"/>
    <property type="project" value="UniProtKB-UniRule"/>
</dbReference>
<feature type="binding site" evidence="16">
    <location>
        <position position="176"/>
    </location>
    <ligand>
        <name>substrate</name>
    </ligand>
</feature>
<dbReference type="EMBL" id="VKID01000001">
    <property type="protein sequence ID" value="TRX99716.1"/>
    <property type="molecule type" value="Genomic_DNA"/>
</dbReference>
<feature type="binding site" evidence="16">
    <location>
        <position position="125"/>
    </location>
    <ligand>
        <name>ATP</name>
        <dbReference type="ChEBI" id="CHEBI:30616"/>
    </ligand>
</feature>
<evidence type="ECO:0000256" key="3">
    <source>
        <dbReference type="ARBA" id="ARBA00004496"/>
    </source>
</evidence>
<dbReference type="GeneID" id="41339005"/>
<keyword evidence="16" id="KW-0479">Metal-binding</keyword>
<dbReference type="InterPro" id="IPR004619">
    <property type="entry name" value="Type_III_PanK"/>
</dbReference>
<dbReference type="RefSeq" id="WP_012242795.1">
    <property type="nucleotide sequence ID" value="NZ_JACAOE010000001.1"/>
</dbReference>
<organism evidence="17 18">
    <name type="scientific">Acholeplasma laidlawii</name>
    <dbReference type="NCBI Taxonomy" id="2148"/>
    <lineage>
        <taxon>Bacteria</taxon>
        <taxon>Bacillati</taxon>
        <taxon>Mycoplasmatota</taxon>
        <taxon>Mollicutes</taxon>
        <taxon>Acholeplasmatales</taxon>
        <taxon>Acholeplasmataceae</taxon>
        <taxon>Acholeplasma</taxon>
    </lineage>
</organism>
<dbReference type="GO" id="GO:0004594">
    <property type="term" value="F:pantothenate kinase activity"/>
    <property type="evidence" value="ECO:0007669"/>
    <property type="project" value="UniProtKB-UniRule"/>
</dbReference>
<dbReference type="NCBIfam" id="TIGR00671">
    <property type="entry name" value="baf"/>
    <property type="match status" value="1"/>
</dbReference>
<name>A0A553IHR4_ACHLA</name>
<feature type="binding site" evidence="16">
    <location>
        <begin position="102"/>
        <end position="105"/>
    </location>
    <ligand>
        <name>substrate</name>
    </ligand>
</feature>
<evidence type="ECO:0000256" key="7">
    <source>
        <dbReference type="ARBA" id="ARBA00022490"/>
    </source>
</evidence>
<keyword evidence="11 16" id="KW-0067">ATP-binding</keyword>
<feature type="binding site" evidence="16">
    <location>
        <position position="122"/>
    </location>
    <ligand>
        <name>K(+)</name>
        <dbReference type="ChEBI" id="CHEBI:29103"/>
    </ligand>
</feature>
<comment type="similarity">
    <text evidence="14 16">Belongs to the type III pantothenate kinase family.</text>
</comment>
<comment type="cofactor">
    <cofactor evidence="16">
        <name>NH4(+)</name>
        <dbReference type="ChEBI" id="CHEBI:28938"/>
    </cofactor>
    <cofactor evidence="16">
        <name>K(+)</name>
        <dbReference type="ChEBI" id="CHEBI:29103"/>
    </cofactor>
    <text evidence="16">A monovalent cation. Ammonium or potassium.</text>
</comment>
<evidence type="ECO:0000256" key="6">
    <source>
        <dbReference type="ARBA" id="ARBA00012102"/>
    </source>
</evidence>
<evidence type="ECO:0000256" key="12">
    <source>
        <dbReference type="ARBA" id="ARBA00022958"/>
    </source>
</evidence>
<dbReference type="OMA" id="HEPWLTL"/>
<keyword evidence="12 16" id="KW-0630">Potassium</keyword>
<dbReference type="HAMAP" id="MF_01274">
    <property type="entry name" value="Pantothen_kinase_3"/>
    <property type="match status" value="1"/>
</dbReference>
<dbReference type="PANTHER" id="PTHR34265">
    <property type="entry name" value="TYPE III PANTOTHENATE KINASE"/>
    <property type="match status" value="1"/>
</dbReference>
<evidence type="ECO:0000256" key="8">
    <source>
        <dbReference type="ARBA" id="ARBA00022679"/>
    </source>
</evidence>
<dbReference type="SUPFAM" id="SSF53067">
    <property type="entry name" value="Actin-like ATPase domain"/>
    <property type="match status" value="2"/>
</dbReference>
<keyword evidence="9 16" id="KW-0547">Nucleotide-binding</keyword>
<sequence>MIILFDVGNTSIYTGLSNGTNIDETFRMNTDIHKSPDEYFVTLKSFIDPNVITGVIIGSVVPLVTQALIALTEKYLKLKPVVIEPGTKTGIFVKADNPREVGADLIANAAGLDNPHPTLIIDLGTANKLIYVKNQMITGVIIAPGLQLSIHALDGNTALLHEVDIKVPKKYLGNNTIHCIQSGVVYGTIVMIEGMFGRIREEVGEDFDVIITGGLSSLILEHIRLDIKQDKELVLKGLLNIYKKNIK</sequence>
<evidence type="ECO:0000256" key="11">
    <source>
        <dbReference type="ARBA" id="ARBA00022840"/>
    </source>
</evidence>
<evidence type="ECO:0000256" key="13">
    <source>
        <dbReference type="ARBA" id="ARBA00022993"/>
    </source>
</evidence>
<comment type="caution">
    <text evidence="17">The sequence shown here is derived from an EMBL/GenBank/DDBJ whole genome shotgun (WGS) entry which is preliminary data.</text>
</comment>
<comment type="function">
    <text evidence="16">Catalyzes the phosphorylation of pantothenate (Pan), the first step in CoA biosynthesis.</text>
</comment>
<dbReference type="Pfam" id="PF03309">
    <property type="entry name" value="Pan_kinase"/>
    <property type="match status" value="1"/>
</dbReference>
<evidence type="ECO:0000313" key="17">
    <source>
        <dbReference type="EMBL" id="TRX99716.1"/>
    </source>
</evidence>
<dbReference type="EC" id="2.7.1.33" evidence="6 16"/>
<comment type="pathway">
    <text evidence="4 16">Cofactor biosynthesis; coenzyme A biosynthesis; CoA from (R)-pantothenate: step 1/5.</text>
</comment>
<evidence type="ECO:0000256" key="16">
    <source>
        <dbReference type="HAMAP-Rule" id="MF_01274"/>
    </source>
</evidence>
<feature type="binding site" evidence="16">
    <location>
        <begin position="6"/>
        <end position="13"/>
    </location>
    <ligand>
        <name>ATP</name>
        <dbReference type="ChEBI" id="CHEBI:30616"/>
    </ligand>
</feature>
<comment type="catalytic activity">
    <reaction evidence="1 16">
        <text>(R)-pantothenate + ATP = (R)-4'-phosphopantothenate + ADP + H(+)</text>
        <dbReference type="Rhea" id="RHEA:16373"/>
        <dbReference type="ChEBI" id="CHEBI:10986"/>
        <dbReference type="ChEBI" id="CHEBI:15378"/>
        <dbReference type="ChEBI" id="CHEBI:29032"/>
        <dbReference type="ChEBI" id="CHEBI:30616"/>
        <dbReference type="ChEBI" id="CHEBI:456216"/>
        <dbReference type="EC" id="2.7.1.33"/>
    </reaction>
</comment>
<evidence type="ECO:0000313" key="18">
    <source>
        <dbReference type="Proteomes" id="UP000315938"/>
    </source>
</evidence>
<comment type="caution">
    <text evidence="16">Lacks conserved residue(s) required for the propagation of feature annotation.</text>
</comment>
<dbReference type="GO" id="GO:0015937">
    <property type="term" value="P:coenzyme A biosynthetic process"/>
    <property type="evidence" value="ECO:0007669"/>
    <property type="project" value="UniProtKB-UniRule"/>
</dbReference>
<keyword evidence="7 16" id="KW-0963">Cytoplasm</keyword>
<feature type="active site" description="Proton acceptor" evidence="16">
    <location>
        <position position="104"/>
    </location>
</feature>